<dbReference type="PANTHER" id="PTHR33198:SF20">
    <property type="entry name" value="RETROTRANSPOSON GAG DOMAIN-CONTAINING PROTEIN"/>
    <property type="match status" value="1"/>
</dbReference>
<dbReference type="Proteomes" id="UP001152795">
    <property type="component" value="Unassembled WGS sequence"/>
</dbReference>
<protein>
    <submittedName>
        <fullName evidence="1">Uncharacterized protein</fullName>
    </submittedName>
</protein>
<reference evidence="1" key="1">
    <citation type="submission" date="2020-04" db="EMBL/GenBank/DDBJ databases">
        <authorList>
            <person name="Alioto T."/>
            <person name="Alioto T."/>
            <person name="Gomez Garrido J."/>
        </authorList>
    </citation>
    <scope>NUCLEOTIDE SEQUENCE</scope>
    <source>
        <strain evidence="1">A484AB</strain>
    </source>
</reference>
<feature type="non-terminal residue" evidence="1">
    <location>
        <position position="165"/>
    </location>
</feature>
<evidence type="ECO:0000313" key="1">
    <source>
        <dbReference type="EMBL" id="CAB4044153.1"/>
    </source>
</evidence>
<comment type="caution">
    <text evidence="1">The sequence shown here is derived from an EMBL/GenBank/DDBJ whole genome shotgun (WGS) entry which is preliminary data.</text>
</comment>
<sequence length="165" mass="18880">SGKFPTRVPVELEDVKKRRFALLFNLSEDAFRLAEPVEFGEGENAYKDWIVKLNRYLKGIRLLRKRYNFHRREQEPGESVDSYAVSLREAGARCGFHGDEYSSRLVNQFILGLRDKATQNKLLQEPPNSLDDALLIARRFEAANATMKTLAREATEKSSRTTIGS</sequence>
<proteinExistence type="predicted"/>
<dbReference type="AlphaFoldDB" id="A0A7D9M8X5"/>
<accession>A0A7D9M8X5</accession>
<organism evidence="1 2">
    <name type="scientific">Paramuricea clavata</name>
    <name type="common">Red gorgonian</name>
    <name type="synonym">Violescent sea-whip</name>
    <dbReference type="NCBI Taxonomy" id="317549"/>
    <lineage>
        <taxon>Eukaryota</taxon>
        <taxon>Metazoa</taxon>
        <taxon>Cnidaria</taxon>
        <taxon>Anthozoa</taxon>
        <taxon>Octocorallia</taxon>
        <taxon>Malacalcyonacea</taxon>
        <taxon>Plexauridae</taxon>
        <taxon>Paramuricea</taxon>
    </lineage>
</organism>
<gene>
    <name evidence="1" type="ORF">PACLA_8A022706</name>
</gene>
<dbReference type="PANTHER" id="PTHR33198">
    <property type="entry name" value="ANK_REP_REGION DOMAIN-CONTAINING PROTEIN-RELATED"/>
    <property type="match status" value="1"/>
</dbReference>
<dbReference type="OrthoDB" id="6503481at2759"/>
<name>A0A7D9M8X5_PARCT</name>
<keyword evidence="2" id="KW-1185">Reference proteome</keyword>
<evidence type="ECO:0000313" key="2">
    <source>
        <dbReference type="Proteomes" id="UP001152795"/>
    </source>
</evidence>
<dbReference type="EMBL" id="CACRXK020034111">
    <property type="protein sequence ID" value="CAB4044153.1"/>
    <property type="molecule type" value="Genomic_DNA"/>
</dbReference>
<feature type="non-terminal residue" evidence="1">
    <location>
        <position position="1"/>
    </location>
</feature>